<dbReference type="PANTHER" id="PTHR11618">
    <property type="entry name" value="TRANSCRIPTION INITIATION FACTOR IIB-RELATED"/>
    <property type="match status" value="1"/>
</dbReference>
<dbReference type="SUPFAM" id="SSF47954">
    <property type="entry name" value="Cyclin-like"/>
    <property type="match status" value="2"/>
</dbReference>
<dbReference type="InterPro" id="IPR023486">
    <property type="entry name" value="TFIIB_CS"/>
</dbReference>
<keyword evidence="4" id="KW-0479">Metal-binding</keyword>
<evidence type="ECO:0000256" key="5">
    <source>
        <dbReference type="ARBA" id="ARBA00022737"/>
    </source>
</evidence>
<dbReference type="PROSITE" id="PS00782">
    <property type="entry name" value="TFIIB"/>
    <property type="match status" value="1"/>
</dbReference>
<reference evidence="14 15" key="1">
    <citation type="journal article" date="2016" name="Genome Biol. Evol.">
        <title>Gene Family Evolution Reflects Adaptation to Soil Environmental Stressors in the Genome of the Collembolan Orchesella cincta.</title>
        <authorList>
            <person name="Faddeeva-Vakhrusheva A."/>
            <person name="Derks M.F."/>
            <person name="Anvar S.Y."/>
            <person name="Agamennone V."/>
            <person name="Suring W."/>
            <person name="Smit S."/>
            <person name="van Straalen N.M."/>
            <person name="Roelofs D."/>
        </authorList>
    </citation>
    <scope>NUCLEOTIDE SEQUENCE [LARGE SCALE GENOMIC DNA]</scope>
    <source>
        <tissue evidence="14">Mixed pool</tissue>
    </source>
</reference>
<evidence type="ECO:0000256" key="7">
    <source>
        <dbReference type="ARBA" id="ARBA00022833"/>
    </source>
</evidence>
<dbReference type="InterPro" id="IPR000812">
    <property type="entry name" value="TFIIB"/>
</dbReference>
<keyword evidence="10" id="KW-0539">Nucleus</keyword>
<dbReference type="EMBL" id="LJIJ01005205">
    <property type="protein sequence ID" value="ODM87477.1"/>
    <property type="molecule type" value="Genomic_DNA"/>
</dbReference>
<organism evidence="14 15">
    <name type="scientific">Orchesella cincta</name>
    <name type="common">Springtail</name>
    <name type="synonym">Podura cincta</name>
    <dbReference type="NCBI Taxonomy" id="48709"/>
    <lineage>
        <taxon>Eukaryota</taxon>
        <taxon>Metazoa</taxon>
        <taxon>Ecdysozoa</taxon>
        <taxon>Arthropoda</taxon>
        <taxon>Hexapoda</taxon>
        <taxon>Collembola</taxon>
        <taxon>Entomobryomorpha</taxon>
        <taxon>Entomobryoidea</taxon>
        <taxon>Orchesellidae</taxon>
        <taxon>Orchesellinae</taxon>
        <taxon>Orchesella</taxon>
    </lineage>
</organism>
<keyword evidence="15" id="KW-1185">Reference proteome</keyword>
<dbReference type="GO" id="GO:0017025">
    <property type="term" value="F:TBP-class protein binding"/>
    <property type="evidence" value="ECO:0007669"/>
    <property type="project" value="InterPro"/>
</dbReference>
<comment type="subcellular location">
    <subcellularLocation>
        <location evidence="1">Nucleus</location>
    </subcellularLocation>
</comment>
<evidence type="ECO:0000256" key="8">
    <source>
        <dbReference type="ARBA" id="ARBA00023015"/>
    </source>
</evidence>
<evidence type="ECO:0000256" key="11">
    <source>
        <dbReference type="ARBA" id="ARBA00031706"/>
    </source>
</evidence>
<dbReference type="Proteomes" id="UP000094527">
    <property type="component" value="Unassembled WGS sequence"/>
</dbReference>
<dbReference type="STRING" id="48709.A0A1D2M3C2"/>
<gene>
    <name evidence="14" type="ORF">Ocin01_19205</name>
</gene>
<evidence type="ECO:0000256" key="12">
    <source>
        <dbReference type="ARBA" id="ARBA00056616"/>
    </source>
</evidence>
<feature type="domain" description="Cyclin-like" evidence="13">
    <location>
        <begin position="36"/>
        <end position="120"/>
    </location>
</feature>
<dbReference type="InterPro" id="IPR013763">
    <property type="entry name" value="Cyclin-like_dom"/>
</dbReference>
<dbReference type="GO" id="GO:0008270">
    <property type="term" value="F:zinc ion binding"/>
    <property type="evidence" value="ECO:0007669"/>
    <property type="project" value="UniProtKB-KW"/>
</dbReference>
<keyword evidence="14" id="KW-0648">Protein biosynthesis</keyword>
<dbReference type="GO" id="GO:0097550">
    <property type="term" value="C:transcription preinitiation complex"/>
    <property type="evidence" value="ECO:0007669"/>
    <property type="project" value="TreeGrafter"/>
</dbReference>
<keyword evidence="7" id="KW-0862">Zinc</keyword>
<comment type="function">
    <text evidence="12">General factor that plays a major role in the activation of eukaryotic genes transcribed by RNA polymerase II.</text>
</comment>
<dbReference type="Pfam" id="PF00382">
    <property type="entry name" value="TFIIB"/>
    <property type="match status" value="2"/>
</dbReference>
<keyword evidence="6" id="KW-0863">Zinc-finger</keyword>
<name>A0A1D2M3C2_ORCCI</name>
<sequence length="230" mass="25553">MLRRKNTDFICWPSRGGINRGKTVPRGDRVLMNAFKEISQIADRLHLPKTVVDRANNLFKTIHDGKKLRGRSTDAISSACLSCLCMATRQEGVPQTFREVCAVSQASRREIGRAFRLLPEALDISAEAATSCDFMSRFCSNLGLPNSVRKAATAIAKTAEDLYMVSGRLPMSVAAGAIYMASQASEFKRSRREIGDVAGVGEETVRQVYKRMYSQAVKLFPKDFVFFTPQ</sequence>
<keyword evidence="5" id="KW-0677">Repeat</keyword>
<dbReference type="Gene3D" id="1.10.472.10">
    <property type="entry name" value="Cyclin-like"/>
    <property type="match status" value="2"/>
</dbReference>
<dbReference type="SMART" id="SM00385">
    <property type="entry name" value="CYCLIN"/>
    <property type="match status" value="2"/>
</dbReference>
<dbReference type="GO" id="GO:0003743">
    <property type="term" value="F:translation initiation factor activity"/>
    <property type="evidence" value="ECO:0007669"/>
    <property type="project" value="UniProtKB-KW"/>
</dbReference>
<keyword evidence="14" id="KW-0396">Initiation factor</keyword>
<keyword evidence="8" id="KW-0805">Transcription regulation</keyword>
<evidence type="ECO:0000256" key="1">
    <source>
        <dbReference type="ARBA" id="ARBA00004123"/>
    </source>
</evidence>
<dbReference type="GO" id="GO:0006367">
    <property type="term" value="P:transcription initiation at RNA polymerase II promoter"/>
    <property type="evidence" value="ECO:0007669"/>
    <property type="project" value="TreeGrafter"/>
</dbReference>
<evidence type="ECO:0000256" key="2">
    <source>
        <dbReference type="ARBA" id="ARBA00010857"/>
    </source>
</evidence>
<feature type="domain" description="Cyclin-like" evidence="13">
    <location>
        <begin position="133"/>
        <end position="214"/>
    </location>
</feature>
<dbReference type="FunFam" id="1.10.472.10:FF:000008">
    <property type="entry name" value="Transcription initiation factor IIB"/>
    <property type="match status" value="1"/>
</dbReference>
<evidence type="ECO:0000256" key="10">
    <source>
        <dbReference type="ARBA" id="ARBA00023242"/>
    </source>
</evidence>
<evidence type="ECO:0000256" key="4">
    <source>
        <dbReference type="ARBA" id="ARBA00022723"/>
    </source>
</evidence>
<dbReference type="AlphaFoldDB" id="A0A1D2M3C2"/>
<dbReference type="InterPro" id="IPR036915">
    <property type="entry name" value="Cyclin-like_sf"/>
</dbReference>
<evidence type="ECO:0000256" key="9">
    <source>
        <dbReference type="ARBA" id="ARBA00023163"/>
    </source>
</evidence>
<dbReference type="FunFam" id="1.10.472.10:FF:000019">
    <property type="entry name" value="transcription initiation factor IIB"/>
    <property type="match status" value="1"/>
</dbReference>
<dbReference type="GO" id="GO:0005634">
    <property type="term" value="C:nucleus"/>
    <property type="evidence" value="ECO:0007669"/>
    <property type="project" value="UniProtKB-SubCell"/>
</dbReference>
<dbReference type="PRINTS" id="PR00685">
    <property type="entry name" value="TIFACTORIIB"/>
</dbReference>
<evidence type="ECO:0000313" key="15">
    <source>
        <dbReference type="Proteomes" id="UP000094527"/>
    </source>
</evidence>
<dbReference type="GO" id="GO:0016251">
    <property type="term" value="F:RNA polymerase II general transcription initiation factor activity"/>
    <property type="evidence" value="ECO:0007669"/>
    <property type="project" value="TreeGrafter"/>
</dbReference>
<dbReference type="PANTHER" id="PTHR11618:SF13">
    <property type="entry name" value="TRANSCRIPTION INITIATION FACTOR IIB"/>
    <property type="match status" value="1"/>
</dbReference>
<evidence type="ECO:0000259" key="13">
    <source>
        <dbReference type="SMART" id="SM00385"/>
    </source>
</evidence>
<proteinExistence type="inferred from homology"/>
<keyword evidence="9" id="KW-0804">Transcription</keyword>
<dbReference type="OrthoDB" id="25790at2759"/>
<comment type="caution">
    <text evidence="14">The sequence shown here is derived from an EMBL/GenBank/DDBJ whole genome shotgun (WGS) entry which is preliminary data.</text>
</comment>
<accession>A0A1D2M3C2</accession>
<protein>
    <recommendedName>
        <fullName evidence="3">Transcription initiation factor IIB</fullName>
    </recommendedName>
    <alternativeName>
        <fullName evidence="11">General transcription factor TFIIB</fullName>
    </alternativeName>
</protein>
<evidence type="ECO:0000313" key="14">
    <source>
        <dbReference type="EMBL" id="ODM87477.1"/>
    </source>
</evidence>
<comment type="similarity">
    <text evidence="2">Belongs to the TFIIB family.</text>
</comment>
<dbReference type="GO" id="GO:0070897">
    <property type="term" value="P:transcription preinitiation complex assembly"/>
    <property type="evidence" value="ECO:0007669"/>
    <property type="project" value="InterPro"/>
</dbReference>
<dbReference type="CDD" id="cd20551">
    <property type="entry name" value="CYCLIN_TFIIB_rpt1"/>
    <property type="match status" value="1"/>
</dbReference>
<evidence type="ECO:0000256" key="3">
    <source>
        <dbReference type="ARBA" id="ARBA00013932"/>
    </source>
</evidence>
<evidence type="ECO:0000256" key="6">
    <source>
        <dbReference type="ARBA" id="ARBA00022771"/>
    </source>
</evidence>
<dbReference type="InterPro" id="IPR013150">
    <property type="entry name" value="TFIIB_cyclin"/>
</dbReference>